<keyword evidence="1" id="KW-0812">Transmembrane</keyword>
<dbReference type="HOGENOM" id="CLU_1981294_0_0_1"/>
<evidence type="ECO:0000256" key="1">
    <source>
        <dbReference type="SAM" id="Phobius"/>
    </source>
</evidence>
<protein>
    <submittedName>
        <fullName evidence="2">Uncharacterized protein</fullName>
    </submittedName>
</protein>
<keyword evidence="1" id="KW-1133">Transmembrane helix</keyword>
<keyword evidence="3" id="KW-1185">Reference proteome</keyword>
<accession>A0A067MNH8</accession>
<organism evidence="2 3">
    <name type="scientific">Botryobasidium botryosum (strain FD-172 SS1)</name>
    <dbReference type="NCBI Taxonomy" id="930990"/>
    <lineage>
        <taxon>Eukaryota</taxon>
        <taxon>Fungi</taxon>
        <taxon>Dikarya</taxon>
        <taxon>Basidiomycota</taxon>
        <taxon>Agaricomycotina</taxon>
        <taxon>Agaricomycetes</taxon>
        <taxon>Cantharellales</taxon>
        <taxon>Botryobasidiaceae</taxon>
        <taxon>Botryobasidium</taxon>
    </lineage>
</organism>
<dbReference type="Proteomes" id="UP000027195">
    <property type="component" value="Unassembled WGS sequence"/>
</dbReference>
<feature type="transmembrane region" description="Helical" evidence="1">
    <location>
        <begin position="23"/>
        <end position="47"/>
    </location>
</feature>
<sequence>MQNDVGGAGFTVYDFLFSAKNYISYYSTYLKSILYMLHILVVSYFLYSIQHPPVPSIFTHVHFLQSLPAPLPIAFPPPPSFVIAARGHTTYFDFLSIPPLTFVRPFPPLFADGSLTSSHGYRRWLV</sequence>
<name>A0A067MNH8_BOTB1</name>
<dbReference type="AlphaFoldDB" id="A0A067MNH8"/>
<gene>
    <name evidence="2" type="ORF">BOTBODRAFT_374595</name>
</gene>
<dbReference type="EMBL" id="KL198044">
    <property type="protein sequence ID" value="KDQ13417.1"/>
    <property type="molecule type" value="Genomic_DNA"/>
</dbReference>
<reference evidence="3" key="1">
    <citation type="journal article" date="2014" name="Proc. Natl. Acad. Sci. U.S.A.">
        <title>Extensive sampling of basidiomycete genomes demonstrates inadequacy of the white-rot/brown-rot paradigm for wood decay fungi.</title>
        <authorList>
            <person name="Riley R."/>
            <person name="Salamov A.A."/>
            <person name="Brown D.W."/>
            <person name="Nagy L.G."/>
            <person name="Floudas D."/>
            <person name="Held B.W."/>
            <person name="Levasseur A."/>
            <person name="Lombard V."/>
            <person name="Morin E."/>
            <person name="Otillar R."/>
            <person name="Lindquist E.A."/>
            <person name="Sun H."/>
            <person name="LaButti K.M."/>
            <person name="Schmutz J."/>
            <person name="Jabbour D."/>
            <person name="Luo H."/>
            <person name="Baker S.E."/>
            <person name="Pisabarro A.G."/>
            <person name="Walton J.D."/>
            <person name="Blanchette R.A."/>
            <person name="Henrissat B."/>
            <person name="Martin F."/>
            <person name="Cullen D."/>
            <person name="Hibbett D.S."/>
            <person name="Grigoriev I.V."/>
        </authorList>
    </citation>
    <scope>NUCLEOTIDE SEQUENCE [LARGE SCALE GENOMIC DNA]</scope>
    <source>
        <strain evidence="3">FD-172 SS1</strain>
    </source>
</reference>
<evidence type="ECO:0000313" key="3">
    <source>
        <dbReference type="Proteomes" id="UP000027195"/>
    </source>
</evidence>
<proteinExistence type="predicted"/>
<dbReference type="InParanoid" id="A0A067MNH8"/>
<keyword evidence="1" id="KW-0472">Membrane</keyword>
<evidence type="ECO:0000313" key="2">
    <source>
        <dbReference type="EMBL" id="KDQ13417.1"/>
    </source>
</evidence>